<dbReference type="AlphaFoldDB" id="A0A521F2C8"/>
<dbReference type="EMBL" id="FXTI01000012">
    <property type="protein sequence ID" value="SMO90206.1"/>
    <property type="molecule type" value="Genomic_DNA"/>
</dbReference>
<protein>
    <submittedName>
        <fullName evidence="1">Uncharacterized conserved protein YjgD, DUF1641 family</fullName>
    </submittedName>
</protein>
<keyword evidence="2" id="KW-1185">Reference proteome</keyword>
<name>A0A521F2C8_9BACL</name>
<gene>
    <name evidence="1" type="ORF">SAMN06264849_11237</name>
</gene>
<organism evidence="1 2">
    <name type="scientific">Melghirimyces algeriensis</name>
    <dbReference type="NCBI Taxonomy" id="910412"/>
    <lineage>
        <taxon>Bacteria</taxon>
        <taxon>Bacillati</taxon>
        <taxon>Bacillota</taxon>
        <taxon>Bacilli</taxon>
        <taxon>Bacillales</taxon>
        <taxon>Thermoactinomycetaceae</taxon>
        <taxon>Melghirimyces</taxon>
    </lineage>
</organism>
<evidence type="ECO:0000313" key="2">
    <source>
        <dbReference type="Proteomes" id="UP000315636"/>
    </source>
</evidence>
<evidence type="ECO:0000313" key="1">
    <source>
        <dbReference type="EMBL" id="SMO90206.1"/>
    </source>
</evidence>
<sequence length="197" mass="22717">MTDPQEHASADFQKQWAEMAPVLFDTLSFIQMIGDSLTEETVAHLGKKVEQTSHFIDFLGDERILNLMDNMLNRSDSLIRLLDQMIQLEKSGTLEKLLRLFESIGIIMDALTEETISHLSRRSLYWMEWGDQVTRSQAFAEIPRLLHALDQTMAETKDSLKPVSLIQLLKLAKQKEVQWTIQFVSQFLKNVHSKSPQ</sequence>
<accession>A0A521F2C8</accession>
<reference evidence="1 2" key="1">
    <citation type="submission" date="2017-05" db="EMBL/GenBank/DDBJ databases">
        <authorList>
            <person name="Varghese N."/>
            <person name="Submissions S."/>
        </authorList>
    </citation>
    <scope>NUCLEOTIDE SEQUENCE [LARGE SCALE GENOMIC DNA]</scope>
    <source>
        <strain evidence="1 2">DSM 45474</strain>
    </source>
</reference>
<dbReference type="OrthoDB" id="9821940at2"/>
<dbReference type="RefSeq" id="WP_142506527.1">
    <property type="nucleotide sequence ID" value="NZ_FXTI01000012.1"/>
</dbReference>
<dbReference type="Proteomes" id="UP000315636">
    <property type="component" value="Unassembled WGS sequence"/>
</dbReference>
<proteinExistence type="predicted"/>